<dbReference type="Proteomes" id="UP000218890">
    <property type="component" value="Chromosome"/>
</dbReference>
<protein>
    <submittedName>
        <fullName evidence="1">Uncharacterized protein</fullName>
    </submittedName>
</protein>
<dbReference type="AlphaFoldDB" id="A0A0X8X9R0"/>
<name>A0A0X8X9R0_HALHR</name>
<dbReference type="OrthoDB" id="1550253at2"/>
<reference evidence="1" key="1">
    <citation type="submission" date="2016-02" db="EMBL/GenBank/DDBJ databases">
        <title>Halorhodospira halochloris DSM-1059 complete genome, version 2.</title>
        <authorList>
            <person name="Tsukatani Y."/>
        </authorList>
    </citation>
    <scope>NUCLEOTIDE SEQUENCE</scope>
    <source>
        <strain evidence="1">DSM 1059</strain>
    </source>
</reference>
<gene>
    <name evidence="1" type="ORF">HH1059_13310</name>
</gene>
<organism evidence="1 2">
    <name type="scientific">Halorhodospira halochloris</name>
    <name type="common">Ectothiorhodospira halochloris</name>
    <dbReference type="NCBI Taxonomy" id="1052"/>
    <lineage>
        <taxon>Bacteria</taxon>
        <taxon>Pseudomonadati</taxon>
        <taxon>Pseudomonadota</taxon>
        <taxon>Gammaproteobacteria</taxon>
        <taxon>Chromatiales</taxon>
        <taxon>Ectothiorhodospiraceae</taxon>
        <taxon>Halorhodospira</taxon>
    </lineage>
</organism>
<sequence>MNFLERYPSSAEGFDFRAERNPAILLYGRRFYKDQTPLEYLVEFLMAFSSPKDLSGNAELQFKIIPNENERYGYYPKEHIILKLFSFFADSKLDTRHHIHRQTYLYAMHRCKESIDAPEEERDETLKLLQNLMSGFAGISKDRTWVTFTFYPAAKSLISKEVTWQHPKALKESKGEIHDWHSSLRYFDYNTRNFMGRGGELLFLQLANLFEHKDDSDIGSLINKNHYEHLQRNSLAELQDKLENNLSGILNNSVTQLENIASFLENSLHELVPEDEGKSFSAFAWVPRATKKEALLFATEMNNICSSSMGPLEKIDFINKLATIHVMRSLCFQAQRANEDQNHTAGFEGNYVWIASDHKAPANNPARRLSVESYNKIETLLYRALRSPYITPNGTQFSKKEYENADDNCFRHFRKFGKELGIVIPKTGPSQRFALNPELIRFLITALLTPGEYLRLTDFYNRVFAHYGIALGGEPLATALSWLGGGISDKTYGVDINTDWVEEALQQGGYLIELSDAVSIVHNPGREA</sequence>
<keyword evidence="2" id="KW-1185">Reference proteome</keyword>
<accession>A0A0X8X9R0</accession>
<evidence type="ECO:0000313" key="1">
    <source>
        <dbReference type="EMBL" id="BAU58040.1"/>
    </source>
</evidence>
<dbReference type="KEGG" id="hhk:HH1059_13310"/>
<evidence type="ECO:0000313" key="2">
    <source>
        <dbReference type="Proteomes" id="UP000218890"/>
    </source>
</evidence>
<dbReference type="RefSeq" id="WP_096409427.1">
    <property type="nucleotide sequence ID" value="NZ_AP017372.2"/>
</dbReference>
<proteinExistence type="predicted"/>
<dbReference type="EMBL" id="AP017372">
    <property type="protein sequence ID" value="BAU58040.1"/>
    <property type="molecule type" value="Genomic_DNA"/>
</dbReference>